<keyword evidence="1" id="KW-1133">Transmembrane helix</keyword>
<accession>A0A2K1ICN2</accession>
<reference evidence="2 4" key="1">
    <citation type="journal article" date="2008" name="Science">
        <title>The Physcomitrella genome reveals evolutionary insights into the conquest of land by plants.</title>
        <authorList>
            <person name="Rensing S."/>
            <person name="Lang D."/>
            <person name="Zimmer A."/>
            <person name="Terry A."/>
            <person name="Salamov A."/>
            <person name="Shapiro H."/>
            <person name="Nishiyama T."/>
            <person name="Perroud P.-F."/>
            <person name="Lindquist E."/>
            <person name="Kamisugi Y."/>
            <person name="Tanahashi T."/>
            <person name="Sakakibara K."/>
            <person name="Fujita T."/>
            <person name="Oishi K."/>
            <person name="Shin-I T."/>
            <person name="Kuroki Y."/>
            <person name="Toyoda A."/>
            <person name="Suzuki Y."/>
            <person name="Hashimoto A."/>
            <person name="Yamaguchi K."/>
            <person name="Sugano A."/>
            <person name="Kohara Y."/>
            <person name="Fujiyama A."/>
            <person name="Anterola A."/>
            <person name="Aoki S."/>
            <person name="Ashton N."/>
            <person name="Barbazuk W.B."/>
            <person name="Barker E."/>
            <person name="Bennetzen J."/>
            <person name="Bezanilla M."/>
            <person name="Blankenship R."/>
            <person name="Cho S.H."/>
            <person name="Dutcher S."/>
            <person name="Estelle M."/>
            <person name="Fawcett J.A."/>
            <person name="Gundlach H."/>
            <person name="Hanada K."/>
            <person name="Heyl A."/>
            <person name="Hicks K.A."/>
            <person name="Hugh J."/>
            <person name="Lohr M."/>
            <person name="Mayer K."/>
            <person name="Melkozernov A."/>
            <person name="Murata T."/>
            <person name="Nelson D."/>
            <person name="Pils B."/>
            <person name="Prigge M."/>
            <person name="Reiss B."/>
            <person name="Renner T."/>
            <person name="Rombauts S."/>
            <person name="Rushton P."/>
            <person name="Sanderfoot A."/>
            <person name="Schween G."/>
            <person name="Shiu S.-H."/>
            <person name="Stueber K."/>
            <person name="Theodoulou F.L."/>
            <person name="Tu H."/>
            <person name="Van de Peer Y."/>
            <person name="Verrier P.J."/>
            <person name="Waters E."/>
            <person name="Wood A."/>
            <person name="Yang L."/>
            <person name="Cove D."/>
            <person name="Cuming A."/>
            <person name="Hasebe M."/>
            <person name="Lucas S."/>
            <person name="Mishler D.B."/>
            <person name="Reski R."/>
            <person name="Grigoriev I."/>
            <person name="Quatrano R.S."/>
            <person name="Boore J.L."/>
        </authorList>
    </citation>
    <scope>NUCLEOTIDE SEQUENCE [LARGE SCALE GENOMIC DNA]</scope>
    <source>
        <strain evidence="3 4">cv. Gransden 2004</strain>
    </source>
</reference>
<keyword evidence="1" id="KW-0472">Membrane</keyword>
<dbReference type="PANTHER" id="PTHR10974">
    <property type="entry name" value="FI08016P-RELATED"/>
    <property type="match status" value="1"/>
</dbReference>
<dbReference type="EMBL" id="ABEU02000026">
    <property type="protein sequence ID" value="PNR27034.1"/>
    <property type="molecule type" value="Genomic_DNA"/>
</dbReference>
<reference evidence="3" key="3">
    <citation type="submission" date="2020-12" db="UniProtKB">
        <authorList>
            <consortium name="EnsemblPlants"/>
        </authorList>
    </citation>
    <scope>IDENTIFICATION</scope>
</reference>
<keyword evidence="4" id="KW-1185">Reference proteome</keyword>
<dbReference type="Proteomes" id="UP000006727">
    <property type="component" value="Chromosome 26"/>
</dbReference>
<protein>
    <submittedName>
        <fullName evidence="2 3">Uncharacterized protein</fullName>
    </submittedName>
</protein>
<dbReference type="InterPro" id="IPR004245">
    <property type="entry name" value="DUF229"/>
</dbReference>
<evidence type="ECO:0000313" key="3">
    <source>
        <dbReference type="EnsemblPlants" id="Pp3c26_11350V3.1"/>
    </source>
</evidence>
<reference evidence="2 4" key="2">
    <citation type="journal article" date="2018" name="Plant J.">
        <title>The Physcomitrella patens chromosome-scale assembly reveals moss genome structure and evolution.</title>
        <authorList>
            <person name="Lang D."/>
            <person name="Ullrich K.K."/>
            <person name="Murat F."/>
            <person name="Fuchs J."/>
            <person name="Jenkins J."/>
            <person name="Haas F.B."/>
            <person name="Piednoel M."/>
            <person name="Gundlach H."/>
            <person name="Van Bel M."/>
            <person name="Meyberg R."/>
            <person name="Vives C."/>
            <person name="Morata J."/>
            <person name="Symeonidi A."/>
            <person name="Hiss M."/>
            <person name="Muchero W."/>
            <person name="Kamisugi Y."/>
            <person name="Saleh O."/>
            <person name="Blanc G."/>
            <person name="Decker E.L."/>
            <person name="van Gessel N."/>
            <person name="Grimwood J."/>
            <person name="Hayes R.D."/>
            <person name="Graham S.W."/>
            <person name="Gunter L.E."/>
            <person name="McDaniel S.F."/>
            <person name="Hoernstein S.N.W."/>
            <person name="Larsson A."/>
            <person name="Li F.W."/>
            <person name="Perroud P.F."/>
            <person name="Phillips J."/>
            <person name="Ranjan P."/>
            <person name="Rokshar D.S."/>
            <person name="Rothfels C.J."/>
            <person name="Schneider L."/>
            <person name="Shu S."/>
            <person name="Stevenson D.W."/>
            <person name="Thummler F."/>
            <person name="Tillich M."/>
            <person name="Villarreal Aguilar J.C."/>
            <person name="Widiez T."/>
            <person name="Wong G.K."/>
            <person name="Wymore A."/>
            <person name="Zhang Y."/>
            <person name="Zimmer A.D."/>
            <person name="Quatrano R.S."/>
            <person name="Mayer K.F.X."/>
            <person name="Goodstein D."/>
            <person name="Casacuberta J.M."/>
            <person name="Vandepoele K."/>
            <person name="Reski R."/>
            <person name="Cuming A.C."/>
            <person name="Tuskan G.A."/>
            <person name="Maumus F."/>
            <person name="Salse J."/>
            <person name="Schmutz J."/>
            <person name="Rensing S.A."/>
        </authorList>
    </citation>
    <scope>NUCLEOTIDE SEQUENCE [LARGE SCALE GENOMIC DNA]</scope>
    <source>
        <strain evidence="3 4">cv. Gransden 2004</strain>
    </source>
</reference>
<dbReference type="AlphaFoldDB" id="A0A2K1ICN2"/>
<evidence type="ECO:0000313" key="4">
    <source>
        <dbReference type="Proteomes" id="UP000006727"/>
    </source>
</evidence>
<feature type="transmembrane region" description="Helical" evidence="1">
    <location>
        <begin position="192"/>
        <end position="211"/>
    </location>
</feature>
<keyword evidence="1" id="KW-0812">Transmembrane</keyword>
<proteinExistence type="predicted"/>
<gene>
    <name evidence="2" type="ORF">PHYPA_030515</name>
</gene>
<dbReference type="PANTHER" id="PTHR10974:SF1">
    <property type="entry name" value="FI08016P-RELATED"/>
    <property type="match status" value="1"/>
</dbReference>
<evidence type="ECO:0000256" key="1">
    <source>
        <dbReference type="SAM" id="Phobius"/>
    </source>
</evidence>
<sequence length="479" mass="54004">MRNRRVAIRAYTRSESEGFLKWVTGRLGVVQLKTAQFWYQLRRKNHSVDYDDDDDDDDGLNVEYPDVPLMHDPGAWMQGRRGGVEKFMAAMRNANDRNFSSCSSNLVAAALILTVAWVSLYSGSLAGGDLLIVMDNLGRLAAYFLCGIPCFLAATYITIFSPGIPRRSRAAPGIVVGGVEYALWRLVGGRKLVALHILIFIGGSLAMRVALHNAVQVWDRGFRGGRDPVQSHQQILLPPAAIVRCGEVEKMVTQVRPNPKASNRTTPLNHSTTPKLDVIFLFMDATSCRGFHRRLRRTVSAQEEADAKSMTRLYQFFRHNMMSFSTEHNFRAMFQGVVPPRNNSIWVPPLWEDFANSGWVTLHTADLCFDINAAHMNQMTREDRLSFDHELISPFCHSDFFAEGSNPWGNFKGPYAITARCLKGQHVHEHTLQYLESIQAAYSDRDKFSSAWIMEGHEASSEILRLLDDSLAGFVRKLT</sequence>
<feature type="transmembrane region" description="Helical" evidence="1">
    <location>
        <begin position="98"/>
        <end position="120"/>
    </location>
</feature>
<dbReference type="EnsemblPlants" id="Pp3c26_11350V3.1">
    <property type="protein sequence ID" value="Pp3c26_11350V3.1"/>
    <property type="gene ID" value="Pp3c26_11350"/>
</dbReference>
<dbReference type="PaxDb" id="3218-PP1S6_212V6.1"/>
<feature type="transmembrane region" description="Helical" evidence="1">
    <location>
        <begin position="140"/>
        <end position="159"/>
    </location>
</feature>
<dbReference type="Pfam" id="PF02995">
    <property type="entry name" value="DUF229"/>
    <property type="match status" value="1"/>
</dbReference>
<dbReference type="Gramene" id="Pp3c26_11350V3.1">
    <property type="protein sequence ID" value="Pp3c26_11350V3.1"/>
    <property type="gene ID" value="Pp3c26_11350"/>
</dbReference>
<evidence type="ECO:0000313" key="2">
    <source>
        <dbReference type="EMBL" id="PNR27034.1"/>
    </source>
</evidence>
<name>A0A2K1ICN2_PHYPA</name>
<organism evidence="2">
    <name type="scientific">Physcomitrium patens</name>
    <name type="common">Spreading-leaved earth moss</name>
    <name type="synonym">Physcomitrella patens</name>
    <dbReference type="NCBI Taxonomy" id="3218"/>
    <lineage>
        <taxon>Eukaryota</taxon>
        <taxon>Viridiplantae</taxon>
        <taxon>Streptophyta</taxon>
        <taxon>Embryophyta</taxon>
        <taxon>Bryophyta</taxon>
        <taxon>Bryophytina</taxon>
        <taxon>Bryopsida</taxon>
        <taxon>Funariidae</taxon>
        <taxon>Funariales</taxon>
        <taxon>Funariaceae</taxon>
        <taxon>Physcomitrium</taxon>
    </lineage>
</organism>